<dbReference type="InterPro" id="IPR052715">
    <property type="entry name" value="RAYT_transposase"/>
</dbReference>
<dbReference type="AlphaFoldDB" id="A0A176YHL0"/>
<evidence type="ECO:0000259" key="1">
    <source>
        <dbReference type="SMART" id="SM01321"/>
    </source>
</evidence>
<dbReference type="RefSeq" id="WP_063703440.1">
    <property type="nucleotide sequence ID" value="NZ_LUUB01000079.1"/>
</dbReference>
<dbReference type="InterPro" id="IPR036515">
    <property type="entry name" value="Transposase_17_sf"/>
</dbReference>
<dbReference type="PANTHER" id="PTHR36966">
    <property type="entry name" value="REP-ASSOCIATED TYROSINE TRANSPOSASE"/>
    <property type="match status" value="1"/>
</dbReference>
<keyword evidence="3" id="KW-1185">Reference proteome</keyword>
<dbReference type="GO" id="GO:0006313">
    <property type="term" value="P:DNA transposition"/>
    <property type="evidence" value="ECO:0007669"/>
    <property type="project" value="InterPro"/>
</dbReference>
<sequence>MVRYRRNLLPGGTFFFTVAVENRQSSVLTDHIGALRAAFRAVREKKSFVVDAIVILPDHLHVIMTLPIDDCDFPDRWRQIKSQFTRSVAIAGGPISRNHRGEYALWQRRYWEHTIRDENDFERCANYIHFNPVKHGHVSSPSDWPYSSLHRYVRAGLLPTDWGGAGEIDGNFGERAD</sequence>
<comment type="caution">
    <text evidence="2">The sequence shown here is derived from an EMBL/GenBank/DDBJ whole genome shotgun (WGS) entry which is preliminary data.</text>
</comment>
<protein>
    <submittedName>
        <fullName evidence="2">Transposase</fullName>
    </submittedName>
</protein>
<evidence type="ECO:0000313" key="3">
    <source>
        <dbReference type="Proteomes" id="UP000076959"/>
    </source>
</evidence>
<name>A0A176YHL0_9BRAD</name>
<feature type="domain" description="Transposase IS200-like" evidence="1">
    <location>
        <begin position="9"/>
        <end position="131"/>
    </location>
</feature>
<reference evidence="2 3" key="1">
    <citation type="submission" date="2016-03" db="EMBL/GenBank/DDBJ databases">
        <title>Draft Genome Sequence of the Strain BR 10245 (Bradyrhizobium sp.) isolated from nodules of Centrolobium paraense.</title>
        <authorList>
            <person name="Simoes-Araujo J.L.Sr."/>
            <person name="Barauna A.C."/>
            <person name="Silva K."/>
            <person name="Zilli J.E."/>
        </authorList>
    </citation>
    <scope>NUCLEOTIDE SEQUENCE [LARGE SCALE GENOMIC DNA]</scope>
    <source>
        <strain evidence="2 3">BR 10245</strain>
    </source>
</reference>
<proteinExistence type="predicted"/>
<dbReference type="InterPro" id="IPR002686">
    <property type="entry name" value="Transposase_17"/>
</dbReference>
<gene>
    <name evidence="2" type="ORF">AYJ54_00355</name>
</gene>
<dbReference type="Gene3D" id="3.30.70.1290">
    <property type="entry name" value="Transposase IS200-like"/>
    <property type="match status" value="1"/>
</dbReference>
<dbReference type="GO" id="GO:0043565">
    <property type="term" value="F:sequence-specific DNA binding"/>
    <property type="evidence" value="ECO:0007669"/>
    <property type="project" value="TreeGrafter"/>
</dbReference>
<dbReference type="SMART" id="SM01321">
    <property type="entry name" value="Y1_Tnp"/>
    <property type="match status" value="1"/>
</dbReference>
<dbReference type="Proteomes" id="UP000076959">
    <property type="component" value="Unassembled WGS sequence"/>
</dbReference>
<dbReference type="STRING" id="1505087.AYJ54_00355"/>
<dbReference type="NCBIfam" id="NF047646">
    <property type="entry name" value="REP_Tyr_transpos"/>
    <property type="match status" value="1"/>
</dbReference>
<dbReference type="GO" id="GO:0004803">
    <property type="term" value="F:transposase activity"/>
    <property type="evidence" value="ECO:0007669"/>
    <property type="project" value="InterPro"/>
</dbReference>
<dbReference type="PANTHER" id="PTHR36966:SF1">
    <property type="entry name" value="REP-ASSOCIATED TYROSINE TRANSPOSASE"/>
    <property type="match status" value="1"/>
</dbReference>
<dbReference type="Pfam" id="PF01797">
    <property type="entry name" value="Y1_Tnp"/>
    <property type="match status" value="1"/>
</dbReference>
<organism evidence="2 3">
    <name type="scientific">Bradyrhizobium centrolobii</name>
    <dbReference type="NCBI Taxonomy" id="1505087"/>
    <lineage>
        <taxon>Bacteria</taxon>
        <taxon>Pseudomonadati</taxon>
        <taxon>Pseudomonadota</taxon>
        <taxon>Alphaproteobacteria</taxon>
        <taxon>Hyphomicrobiales</taxon>
        <taxon>Nitrobacteraceae</taxon>
        <taxon>Bradyrhizobium</taxon>
    </lineage>
</organism>
<dbReference type="SUPFAM" id="SSF143422">
    <property type="entry name" value="Transposase IS200-like"/>
    <property type="match status" value="1"/>
</dbReference>
<dbReference type="OrthoDB" id="9794403at2"/>
<evidence type="ECO:0000313" key="2">
    <source>
        <dbReference type="EMBL" id="OAF05395.1"/>
    </source>
</evidence>
<accession>A0A176YHL0</accession>
<dbReference type="EMBL" id="LUUB01000079">
    <property type="protein sequence ID" value="OAF05395.1"/>
    <property type="molecule type" value="Genomic_DNA"/>
</dbReference>